<comment type="caution">
    <text evidence="10">The sequence shown here is derived from an EMBL/GenBank/DDBJ whole genome shotgun (WGS) entry which is preliminary data.</text>
</comment>
<feature type="transmembrane region" description="Helical" evidence="7">
    <location>
        <begin position="136"/>
        <end position="154"/>
    </location>
</feature>
<feature type="domain" description="Integral membrane bound transporter" evidence="9">
    <location>
        <begin position="371"/>
        <end position="493"/>
    </location>
</feature>
<dbReference type="PANTHER" id="PTHR30509">
    <property type="entry name" value="P-HYDROXYBENZOIC ACID EFFLUX PUMP SUBUNIT-RELATED"/>
    <property type="match status" value="1"/>
</dbReference>
<evidence type="ECO:0000313" key="11">
    <source>
        <dbReference type="Proteomes" id="UP001499988"/>
    </source>
</evidence>
<evidence type="ECO:0000256" key="4">
    <source>
        <dbReference type="ARBA" id="ARBA00022989"/>
    </source>
</evidence>
<evidence type="ECO:0000259" key="8">
    <source>
        <dbReference type="Pfam" id="PF12805"/>
    </source>
</evidence>
<evidence type="ECO:0000259" key="9">
    <source>
        <dbReference type="Pfam" id="PF13515"/>
    </source>
</evidence>
<sequence length="686" mass="75630">MNKAFWFNPHINNALRLSLGLLLAQALGFALGEMERFALAMLVLPAILVSALDQPSPYWGRRVALGVIGFAVASLSTAVVALHAPERLPLWFALLGVIMASFAAWGELSGRLGMGVLTMAVIGLATSTLYPPWQIALGFAVATAWLMLFSAVWYRLWRQLPLRQALAQIYRRLAELMERRPEQLLDQTLPVYFDDTLGQYLAMARRQLAAVEGQKGVAPLRNALMAAVDLQERLQAIPEPHLARDVLVSTEMLPLYQNWTRLVAARLLRISQDLKHNRTLKGSDSVDVAGRALSDALMAQAKADRKGMVAHYMAANAERITRLAGRAGPLYQRAILSSGTESWWRQWLKMMRWSSPVLRGGVRLGLILGAAMAIASVMPLDNGYWILTTIIMVRQSSYVATRSRVWQRAAGTLGGLLGAGALIALGVHDELALLLVCLLLPLTLTLVQIHHGWTTAGATLVLMLAFEYLGLASHEVLLARMLDTLIGCSLIFLAYRFLWPQWQGGRQAQLRKTALAYLHRYLQLLLARLAGRPVEPVHLARSRRLAYEQGVALTASLTQMKQEPGYGDAEHSTALLALYKSGMGHLNAILPQSQKDPIFSSLESQRLEALFDSAYGQLSSAMSGGEEGWSQELVDGQQWLHGLLQECVADRRGFAVYQLSLFLERYQAIHGIVKTVPPKSRLGASG</sequence>
<feature type="transmembrane region" description="Helical" evidence="7">
    <location>
        <begin position="88"/>
        <end position="105"/>
    </location>
</feature>
<keyword evidence="2" id="KW-1003">Cell membrane</keyword>
<evidence type="ECO:0000256" key="1">
    <source>
        <dbReference type="ARBA" id="ARBA00004651"/>
    </source>
</evidence>
<feature type="transmembrane region" description="Helical" evidence="7">
    <location>
        <begin position="408"/>
        <end position="425"/>
    </location>
</feature>
<dbReference type="RefSeq" id="WP_345333312.1">
    <property type="nucleotide sequence ID" value="NZ_BAABJZ010000007.1"/>
</dbReference>
<feature type="domain" description="Integral membrane protein YccS N-terminal" evidence="8">
    <location>
        <begin position="64"/>
        <end position="307"/>
    </location>
</feature>
<keyword evidence="3 7" id="KW-0812">Transmembrane</keyword>
<name>A0ABP9EDM7_9GAMM</name>
<accession>A0ABP9EDM7</accession>
<evidence type="ECO:0000256" key="6">
    <source>
        <dbReference type="ARBA" id="ARBA00043993"/>
    </source>
</evidence>
<keyword evidence="5 7" id="KW-0472">Membrane</keyword>
<organism evidence="10 11">
    <name type="scientific">Ferrimonas pelagia</name>
    <dbReference type="NCBI Taxonomy" id="1177826"/>
    <lineage>
        <taxon>Bacteria</taxon>
        <taxon>Pseudomonadati</taxon>
        <taxon>Pseudomonadota</taxon>
        <taxon>Gammaproteobacteria</taxon>
        <taxon>Alteromonadales</taxon>
        <taxon>Ferrimonadaceae</taxon>
        <taxon>Ferrimonas</taxon>
    </lineage>
</organism>
<reference evidence="11" key="1">
    <citation type="journal article" date="2019" name="Int. J. Syst. Evol. Microbiol.">
        <title>The Global Catalogue of Microorganisms (GCM) 10K type strain sequencing project: providing services to taxonomists for standard genome sequencing and annotation.</title>
        <authorList>
            <consortium name="The Broad Institute Genomics Platform"/>
            <consortium name="The Broad Institute Genome Sequencing Center for Infectious Disease"/>
            <person name="Wu L."/>
            <person name="Ma J."/>
        </authorList>
    </citation>
    <scope>NUCLEOTIDE SEQUENCE [LARGE SCALE GENOMIC DNA]</scope>
    <source>
        <strain evidence="11">JCM 18401</strain>
    </source>
</reference>
<feature type="transmembrane region" description="Helical" evidence="7">
    <location>
        <begin position="64"/>
        <end position="82"/>
    </location>
</feature>
<comment type="similarity">
    <text evidence="6">Belongs to the YccS/YhfK family.</text>
</comment>
<evidence type="ECO:0000256" key="2">
    <source>
        <dbReference type="ARBA" id="ARBA00022475"/>
    </source>
</evidence>
<feature type="transmembrane region" description="Helical" evidence="7">
    <location>
        <begin position="431"/>
        <end position="447"/>
    </location>
</feature>
<evidence type="ECO:0000313" key="10">
    <source>
        <dbReference type="EMBL" id="GAA4875714.1"/>
    </source>
</evidence>
<dbReference type="Proteomes" id="UP001499988">
    <property type="component" value="Unassembled WGS sequence"/>
</dbReference>
<feature type="transmembrane region" description="Helical" evidence="7">
    <location>
        <begin position="357"/>
        <end position="378"/>
    </location>
</feature>
<evidence type="ECO:0000256" key="3">
    <source>
        <dbReference type="ARBA" id="ARBA00022692"/>
    </source>
</evidence>
<evidence type="ECO:0000256" key="5">
    <source>
        <dbReference type="ARBA" id="ARBA00023136"/>
    </source>
</evidence>
<dbReference type="InterPro" id="IPR032692">
    <property type="entry name" value="YccS_N"/>
</dbReference>
<keyword evidence="11" id="KW-1185">Reference proteome</keyword>
<feature type="transmembrane region" description="Helical" evidence="7">
    <location>
        <begin position="36"/>
        <end position="52"/>
    </location>
</feature>
<feature type="transmembrane region" description="Helical" evidence="7">
    <location>
        <begin position="477"/>
        <end position="498"/>
    </location>
</feature>
<dbReference type="PANTHER" id="PTHR30509:SF9">
    <property type="entry name" value="MULTIDRUG RESISTANCE PROTEIN MDTO"/>
    <property type="match status" value="1"/>
</dbReference>
<protein>
    <submittedName>
        <fullName evidence="10">YccS/YhfK family putative transporter</fullName>
    </submittedName>
</protein>
<gene>
    <name evidence="10" type="ORF">GCM10023333_06200</name>
</gene>
<feature type="transmembrane region" description="Helical" evidence="7">
    <location>
        <begin position="112"/>
        <end position="130"/>
    </location>
</feature>
<dbReference type="Pfam" id="PF13515">
    <property type="entry name" value="FUSC_2"/>
    <property type="match status" value="1"/>
</dbReference>
<dbReference type="EMBL" id="BAABJZ010000007">
    <property type="protein sequence ID" value="GAA4875714.1"/>
    <property type="molecule type" value="Genomic_DNA"/>
</dbReference>
<dbReference type="Pfam" id="PF12805">
    <property type="entry name" value="FUSC-like"/>
    <property type="match status" value="1"/>
</dbReference>
<comment type="subcellular location">
    <subcellularLocation>
        <location evidence="1">Cell membrane</location>
        <topology evidence="1">Multi-pass membrane protein</topology>
    </subcellularLocation>
</comment>
<dbReference type="InterPro" id="IPR049453">
    <property type="entry name" value="Memb_transporter_dom"/>
</dbReference>
<proteinExistence type="inferred from homology"/>
<keyword evidence="4 7" id="KW-1133">Transmembrane helix</keyword>
<evidence type="ECO:0000256" key="7">
    <source>
        <dbReference type="SAM" id="Phobius"/>
    </source>
</evidence>